<gene>
    <name evidence="1" type="ORF">EURHEDRAFT_380784</name>
</gene>
<accession>A0A017S6R4</accession>
<dbReference type="GeneID" id="63694458"/>
<name>A0A017S6R4_ASPRC</name>
<evidence type="ECO:0000313" key="1">
    <source>
        <dbReference type="EMBL" id="EYE91860.1"/>
    </source>
</evidence>
<dbReference type="Proteomes" id="UP000019804">
    <property type="component" value="Unassembled WGS sequence"/>
</dbReference>
<dbReference type="OrthoDB" id="5344815at2759"/>
<evidence type="ECO:0000313" key="2">
    <source>
        <dbReference type="Proteomes" id="UP000019804"/>
    </source>
</evidence>
<keyword evidence="2" id="KW-1185">Reference proteome</keyword>
<evidence type="ECO:0008006" key="3">
    <source>
        <dbReference type="Google" id="ProtNLM"/>
    </source>
</evidence>
<dbReference type="HOGENOM" id="CLU_1503155_0_0_1"/>
<sequence length="179" mass="19811">MPSSQFDPKRYYRISNTVNNSTLALGVNATEPPPPLSITSIGKYRSENWQIFYDKGVYFIRNLDYESRYQLGLNASDQSTPSMMETGSGLGMQWNITTNSGDDSGVWELKNLLVGQANMLALGPSSLTKKVPVMNTNPTEGKWMIDINPSAGDVADSMVSPFPSIEVELNRTLHLDINQ</sequence>
<dbReference type="InterPro" id="IPR035992">
    <property type="entry name" value="Ricin_B-like_lectins"/>
</dbReference>
<dbReference type="STRING" id="1388766.A0A017S6R4"/>
<protein>
    <recommendedName>
        <fullName evidence="3">Ricin B lectin domain-containing protein</fullName>
    </recommendedName>
</protein>
<dbReference type="RefSeq" id="XP_040635550.1">
    <property type="nucleotide sequence ID" value="XM_040779334.1"/>
</dbReference>
<organism evidence="1 2">
    <name type="scientific">Aspergillus ruber (strain CBS 135680)</name>
    <dbReference type="NCBI Taxonomy" id="1388766"/>
    <lineage>
        <taxon>Eukaryota</taxon>
        <taxon>Fungi</taxon>
        <taxon>Dikarya</taxon>
        <taxon>Ascomycota</taxon>
        <taxon>Pezizomycotina</taxon>
        <taxon>Eurotiomycetes</taxon>
        <taxon>Eurotiomycetidae</taxon>
        <taxon>Eurotiales</taxon>
        <taxon>Aspergillaceae</taxon>
        <taxon>Aspergillus</taxon>
        <taxon>Aspergillus subgen. Aspergillus</taxon>
    </lineage>
</organism>
<dbReference type="SUPFAM" id="SSF50370">
    <property type="entry name" value="Ricin B-like lectins"/>
    <property type="match status" value="1"/>
</dbReference>
<proteinExistence type="predicted"/>
<reference evidence="2" key="1">
    <citation type="journal article" date="2014" name="Nat. Commun.">
        <title>Genomic adaptations of the halophilic Dead Sea filamentous fungus Eurotium rubrum.</title>
        <authorList>
            <person name="Kis-Papo T."/>
            <person name="Weig A.R."/>
            <person name="Riley R."/>
            <person name="Persoh D."/>
            <person name="Salamov A."/>
            <person name="Sun H."/>
            <person name="Lipzen A."/>
            <person name="Wasser S.P."/>
            <person name="Rambold G."/>
            <person name="Grigoriev I.V."/>
            <person name="Nevo E."/>
        </authorList>
    </citation>
    <scope>NUCLEOTIDE SEQUENCE [LARGE SCALE GENOMIC DNA]</scope>
    <source>
        <strain evidence="2">CBS 135680</strain>
    </source>
</reference>
<dbReference type="AlphaFoldDB" id="A0A017S6R4"/>
<dbReference type="EMBL" id="KK088441">
    <property type="protein sequence ID" value="EYE91860.1"/>
    <property type="molecule type" value="Genomic_DNA"/>
</dbReference>